<comment type="caution">
    <text evidence="1">The sequence shown here is derived from an EMBL/GenBank/DDBJ whole genome shotgun (WGS) entry which is preliminary data.</text>
</comment>
<dbReference type="Proteomes" id="UP000564806">
    <property type="component" value="Unassembled WGS sequence"/>
</dbReference>
<evidence type="ECO:0000313" key="2">
    <source>
        <dbReference type="Proteomes" id="UP000564806"/>
    </source>
</evidence>
<dbReference type="EMBL" id="JABWCS010000217">
    <property type="protein sequence ID" value="NUU62981.1"/>
    <property type="molecule type" value="Genomic_DNA"/>
</dbReference>
<sequence length="54" mass="6095">MPELVDTLRFDPEADMFCMYSSNRAAVQSFAAGFKVACEGEERINDLLSRSEMD</sequence>
<organism evidence="1 2">
    <name type="scientific">Paenibacillus agri</name>
    <dbReference type="NCBI Taxonomy" id="2744309"/>
    <lineage>
        <taxon>Bacteria</taxon>
        <taxon>Bacillati</taxon>
        <taxon>Bacillota</taxon>
        <taxon>Bacilli</taxon>
        <taxon>Bacillales</taxon>
        <taxon>Paenibacillaceae</taxon>
        <taxon>Paenibacillus</taxon>
    </lineage>
</organism>
<accession>A0A850EYS0</accession>
<dbReference type="RefSeq" id="WP_175373423.1">
    <property type="nucleotide sequence ID" value="NZ_JABWCS010000217.1"/>
</dbReference>
<dbReference type="AlphaFoldDB" id="A0A850EYS0"/>
<name>A0A850EYS0_9BACL</name>
<reference evidence="1" key="1">
    <citation type="submission" date="2020-06" db="EMBL/GenBank/DDBJ databases">
        <title>Paenibacillus sp. nov., isolated from soil.</title>
        <authorList>
            <person name="Seo Y.L."/>
        </authorList>
    </citation>
    <scope>NUCLEOTIDE SEQUENCE [LARGE SCALE GENOMIC DNA]</scope>
    <source>
        <strain evidence="1">JW14</strain>
    </source>
</reference>
<evidence type="ECO:0000313" key="1">
    <source>
        <dbReference type="EMBL" id="NUU62981.1"/>
    </source>
</evidence>
<keyword evidence="2" id="KW-1185">Reference proteome</keyword>
<gene>
    <name evidence="1" type="ORF">HPT30_21765</name>
</gene>
<proteinExistence type="predicted"/>
<dbReference type="Pfam" id="PF15595">
    <property type="entry name" value="Imm51"/>
    <property type="match status" value="1"/>
</dbReference>
<protein>
    <submittedName>
        <fullName evidence="1">Uncharacterized protein</fullName>
    </submittedName>
</protein>
<dbReference type="InterPro" id="IPR028956">
    <property type="entry name" value="Imm51"/>
</dbReference>